<keyword evidence="1" id="KW-1133">Transmembrane helix</keyword>
<comment type="caution">
    <text evidence="2">The sequence shown here is derived from an EMBL/GenBank/DDBJ whole genome shotgun (WGS) entry which is preliminary data.</text>
</comment>
<evidence type="ECO:0008006" key="4">
    <source>
        <dbReference type="Google" id="ProtNLM"/>
    </source>
</evidence>
<reference evidence="2 3" key="1">
    <citation type="submission" date="2024-01" db="EMBL/GenBank/DDBJ databases">
        <title>A draft genome for the cacao thread blight pathogen Marasmiellus scandens.</title>
        <authorList>
            <person name="Baruah I.K."/>
            <person name="Leung J."/>
            <person name="Bukari Y."/>
            <person name="Amoako-Attah I."/>
            <person name="Meinhardt L.W."/>
            <person name="Bailey B.A."/>
            <person name="Cohen S.P."/>
        </authorList>
    </citation>
    <scope>NUCLEOTIDE SEQUENCE [LARGE SCALE GENOMIC DNA]</scope>
    <source>
        <strain evidence="2 3">GH-19</strain>
    </source>
</reference>
<evidence type="ECO:0000313" key="3">
    <source>
        <dbReference type="Proteomes" id="UP001498398"/>
    </source>
</evidence>
<feature type="transmembrane region" description="Helical" evidence="1">
    <location>
        <begin position="12"/>
        <end position="33"/>
    </location>
</feature>
<name>A0ABR1JGP1_9AGAR</name>
<gene>
    <name evidence="2" type="ORF">VKT23_009562</name>
</gene>
<accession>A0ABR1JGP1</accession>
<keyword evidence="3" id="KW-1185">Reference proteome</keyword>
<protein>
    <recommendedName>
        <fullName evidence="4">Secreted protein</fullName>
    </recommendedName>
</protein>
<keyword evidence="1" id="KW-0472">Membrane</keyword>
<evidence type="ECO:0000256" key="1">
    <source>
        <dbReference type="SAM" id="Phobius"/>
    </source>
</evidence>
<keyword evidence="1" id="KW-0812">Transmembrane</keyword>
<dbReference type="EMBL" id="JBANRG010000016">
    <property type="protein sequence ID" value="KAK7459580.1"/>
    <property type="molecule type" value="Genomic_DNA"/>
</dbReference>
<organism evidence="2 3">
    <name type="scientific">Marasmiellus scandens</name>
    <dbReference type="NCBI Taxonomy" id="2682957"/>
    <lineage>
        <taxon>Eukaryota</taxon>
        <taxon>Fungi</taxon>
        <taxon>Dikarya</taxon>
        <taxon>Basidiomycota</taxon>
        <taxon>Agaricomycotina</taxon>
        <taxon>Agaricomycetes</taxon>
        <taxon>Agaricomycetidae</taxon>
        <taxon>Agaricales</taxon>
        <taxon>Marasmiineae</taxon>
        <taxon>Omphalotaceae</taxon>
        <taxon>Marasmiellus</taxon>
    </lineage>
</organism>
<evidence type="ECO:0000313" key="2">
    <source>
        <dbReference type="EMBL" id="KAK7459580.1"/>
    </source>
</evidence>
<proteinExistence type="predicted"/>
<sequence length="77" mass="8473">MYQILAANSSGTVFPLLISIVCCHVLSAILPTCGMRCSALRKDVLKYPKSMQMLRRPIGEISAWSVSERPIPILALL</sequence>
<dbReference type="Proteomes" id="UP001498398">
    <property type="component" value="Unassembled WGS sequence"/>
</dbReference>